<reference evidence="2" key="1">
    <citation type="submission" date="2015-09" db="EMBL/GenBank/DDBJ databases">
        <authorList>
            <consortium name="Pathogen Informatics"/>
        </authorList>
    </citation>
    <scope>NUCLEOTIDE SEQUENCE [LARGE SCALE GENOMIC DNA]</scope>
    <source>
        <strain evidence="2">Lake Konstanz</strain>
    </source>
</reference>
<dbReference type="PANTHER" id="PTHR11012">
    <property type="entry name" value="PROTEIN KINASE-LIKE DOMAIN-CONTAINING"/>
    <property type="match status" value="1"/>
</dbReference>
<dbReference type="AlphaFoldDB" id="A0A0S4J6T3"/>
<dbReference type="InterPro" id="IPR004119">
    <property type="entry name" value="EcKL"/>
</dbReference>
<dbReference type="SUPFAM" id="SSF56112">
    <property type="entry name" value="Protein kinase-like (PK-like)"/>
    <property type="match status" value="2"/>
</dbReference>
<dbReference type="PANTHER" id="PTHR11012:SF30">
    <property type="entry name" value="PROTEIN KINASE-LIKE DOMAIN-CONTAINING"/>
    <property type="match status" value="1"/>
</dbReference>
<accession>A0A0S4J6T3</accession>
<dbReference type="InterPro" id="IPR011009">
    <property type="entry name" value="Kinase-like_dom_sf"/>
</dbReference>
<name>A0A0S4J6T3_BODSA</name>
<dbReference type="OMA" id="PQDLGQF"/>
<gene>
    <name evidence="1" type="ORF">BSAL_89985</name>
</gene>
<dbReference type="Gene3D" id="3.90.1200.10">
    <property type="match status" value="1"/>
</dbReference>
<dbReference type="Pfam" id="PF02958">
    <property type="entry name" value="EcKL"/>
    <property type="match status" value="1"/>
</dbReference>
<evidence type="ECO:0008006" key="3">
    <source>
        <dbReference type="Google" id="ProtNLM"/>
    </source>
</evidence>
<proteinExistence type="predicted"/>
<sequence length="558" mass="62996">MTDKTEINDWVAFVKERIDVTGVEDVHVDDVSATAGGLSAQIIRLTIRAAEGSKSFFFFLLLCRQENFTSALFFFFYDWVAFVKERIDVTGVEDVHVDDVSATAGGLSAQIIRLTIRAAEGSKSVILKRTRPERLEGSIAMGIAREAEFFTHFASLVDADNAFVPKVYYSAVECDGYKVVLMEDLNQRNGVQAGYFYGSNSLLNWGKDLKDLTKHFPAVSEHEITVRAFEQAARLHARFWGDNTLLARKYLRAAEWLTHLFQRCTTPRWSATAYKVVLMEDLNQRNGVQAGYFYGSNSLLNWGKDLKDLTKHFPAVSEHEITVRAFEQAARLHARFWGDNTLLARKYLRAAEWLQGENKELFDSTAKYSTNAWASFKKAQEEKKTVNISPEIDRLVASTASKVDFAAYTEMWKTKPWTMVHGDYHPANMMLVDGVHHATFDLMLLDWEAVGVGSGPQDLGQFMISHSTPENRRASEKEALAAYEKVLNEGLVARGLEPVTTEYILSEYVEGGLSRWAWLLAICVLYCPPAGGQYFHDQVLAFLNDHNVVPEEVGMMRP</sequence>
<dbReference type="Proteomes" id="UP000051952">
    <property type="component" value="Unassembled WGS sequence"/>
</dbReference>
<dbReference type="EMBL" id="CYKH01001165">
    <property type="protein sequence ID" value="CUG85477.1"/>
    <property type="molecule type" value="Genomic_DNA"/>
</dbReference>
<organism evidence="1 2">
    <name type="scientific">Bodo saltans</name>
    <name type="common">Flagellated protozoan</name>
    <dbReference type="NCBI Taxonomy" id="75058"/>
    <lineage>
        <taxon>Eukaryota</taxon>
        <taxon>Discoba</taxon>
        <taxon>Euglenozoa</taxon>
        <taxon>Kinetoplastea</taxon>
        <taxon>Metakinetoplastina</taxon>
        <taxon>Eubodonida</taxon>
        <taxon>Bodonidae</taxon>
        <taxon>Bodo</taxon>
    </lineage>
</organism>
<keyword evidence="2" id="KW-1185">Reference proteome</keyword>
<protein>
    <recommendedName>
        <fullName evidence="3">Aminoglycoside phosphotransferase domain-containing protein</fullName>
    </recommendedName>
</protein>
<evidence type="ECO:0000313" key="2">
    <source>
        <dbReference type="Proteomes" id="UP000051952"/>
    </source>
</evidence>
<dbReference type="OrthoDB" id="191037at2759"/>
<evidence type="ECO:0000313" key="1">
    <source>
        <dbReference type="EMBL" id="CUG85477.1"/>
    </source>
</evidence>